<dbReference type="AlphaFoldDB" id="A0A919E8J1"/>
<feature type="domain" description="Methyltransferase type 11" evidence="2">
    <location>
        <begin position="94"/>
        <end position="189"/>
    </location>
</feature>
<keyword evidence="4" id="KW-1185">Reference proteome</keyword>
<accession>A0A919E8J1</accession>
<dbReference type="InterPro" id="IPR050447">
    <property type="entry name" value="Erg6_SMT_methyltransf"/>
</dbReference>
<keyword evidence="3" id="KW-0489">Methyltransferase</keyword>
<evidence type="ECO:0000313" key="3">
    <source>
        <dbReference type="EMBL" id="GHF25297.1"/>
    </source>
</evidence>
<dbReference type="Gene3D" id="3.40.50.150">
    <property type="entry name" value="Vaccinia Virus protein VP39"/>
    <property type="match status" value="1"/>
</dbReference>
<keyword evidence="1" id="KW-0808">Transferase</keyword>
<evidence type="ECO:0000256" key="1">
    <source>
        <dbReference type="ARBA" id="ARBA00022679"/>
    </source>
</evidence>
<dbReference type="InterPro" id="IPR013216">
    <property type="entry name" value="Methyltransf_11"/>
</dbReference>
<dbReference type="PANTHER" id="PTHR44068:SF11">
    <property type="entry name" value="GERANYL DIPHOSPHATE 2-C-METHYLTRANSFERASE"/>
    <property type="match status" value="1"/>
</dbReference>
<dbReference type="EMBL" id="BNBD01000001">
    <property type="protein sequence ID" value="GHF25297.1"/>
    <property type="molecule type" value="Genomic_DNA"/>
</dbReference>
<evidence type="ECO:0000259" key="2">
    <source>
        <dbReference type="Pfam" id="PF08241"/>
    </source>
</evidence>
<dbReference type="SUPFAM" id="SSF53335">
    <property type="entry name" value="S-adenosyl-L-methionine-dependent methyltransferases"/>
    <property type="match status" value="1"/>
</dbReference>
<dbReference type="Pfam" id="PF08241">
    <property type="entry name" value="Methyltransf_11"/>
    <property type="match status" value="1"/>
</dbReference>
<dbReference type="InterPro" id="IPR029063">
    <property type="entry name" value="SAM-dependent_MTases_sf"/>
</dbReference>
<dbReference type="GO" id="GO:0032259">
    <property type="term" value="P:methylation"/>
    <property type="evidence" value="ECO:0007669"/>
    <property type="project" value="UniProtKB-KW"/>
</dbReference>
<dbReference type="Proteomes" id="UP000638313">
    <property type="component" value="Unassembled WGS sequence"/>
</dbReference>
<proteinExistence type="predicted"/>
<dbReference type="RefSeq" id="WP_190127451.1">
    <property type="nucleotide sequence ID" value="NZ_BNBD01000001.1"/>
</dbReference>
<name>A0A919E8J1_9ACTN</name>
<evidence type="ECO:0000313" key="4">
    <source>
        <dbReference type="Proteomes" id="UP000638313"/>
    </source>
</evidence>
<sequence length="286" mass="32342">MHTPPGNLARTRFEAEAHTYYDTKRNDALNLDLGHTDGYYHHHFAVGDFDRSILTFTGRARQQAIATELHRMETRQVDVIVDALTPLDSRARVLDAGSGRGGTALLLHHAFGCHVDGVNFSTYQNTFARLQADKHGCADTVRFHDRNMVDTGFADASFDAVVTNESTMYVDLHEAFTEFARVLKPGGRYTLTTWCRNEAIAPHSREAEAIDRHYRCHTHRRAGYLRALLDAGLIPYQVDDLTSRAIPYWELRHESELASGIETAYLTGYQSGRVNYIRITSRKAEL</sequence>
<reference evidence="3" key="1">
    <citation type="journal article" date="2014" name="Int. J. Syst. Evol. Microbiol.">
        <title>Complete genome sequence of Corynebacterium casei LMG S-19264T (=DSM 44701T), isolated from a smear-ripened cheese.</title>
        <authorList>
            <consortium name="US DOE Joint Genome Institute (JGI-PGF)"/>
            <person name="Walter F."/>
            <person name="Albersmeier A."/>
            <person name="Kalinowski J."/>
            <person name="Ruckert C."/>
        </authorList>
    </citation>
    <scope>NUCLEOTIDE SEQUENCE</scope>
    <source>
        <strain evidence="3">JCM 4059</strain>
    </source>
</reference>
<reference evidence="3" key="2">
    <citation type="submission" date="2020-09" db="EMBL/GenBank/DDBJ databases">
        <authorList>
            <person name="Sun Q."/>
            <person name="Ohkuma M."/>
        </authorList>
    </citation>
    <scope>NUCLEOTIDE SEQUENCE</scope>
    <source>
        <strain evidence="3">JCM 4059</strain>
    </source>
</reference>
<comment type="caution">
    <text evidence="3">The sequence shown here is derived from an EMBL/GenBank/DDBJ whole genome shotgun (WGS) entry which is preliminary data.</text>
</comment>
<organism evidence="3 4">
    <name type="scientific">Streptomyces mashuensis</name>
    <dbReference type="NCBI Taxonomy" id="33904"/>
    <lineage>
        <taxon>Bacteria</taxon>
        <taxon>Bacillati</taxon>
        <taxon>Actinomycetota</taxon>
        <taxon>Actinomycetes</taxon>
        <taxon>Kitasatosporales</taxon>
        <taxon>Streptomycetaceae</taxon>
        <taxon>Streptomyces</taxon>
    </lineage>
</organism>
<gene>
    <name evidence="3" type="ORF">GCM10010218_02460</name>
</gene>
<dbReference type="PANTHER" id="PTHR44068">
    <property type="entry name" value="ZGC:194242"/>
    <property type="match status" value="1"/>
</dbReference>
<dbReference type="CDD" id="cd02440">
    <property type="entry name" value="AdoMet_MTases"/>
    <property type="match status" value="1"/>
</dbReference>
<dbReference type="GO" id="GO:0008757">
    <property type="term" value="F:S-adenosylmethionine-dependent methyltransferase activity"/>
    <property type="evidence" value="ECO:0007669"/>
    <property type="project" value="InterPro"/>
</dbReference>
<protein>
    <submittedName>
        <fullName evidence="3">Methyltransferase</fullName>
    </submittedName>
</protein>